<evidence type="ECO:0000256" key="2">
    <source>
        <dbReference type="SAM" id="Phobius"/>
    </source>
</evidence>
<reference evidence="5" key="1">
    <citation type="submission" date="2018-09" db="EMBL/GenBank/DDBJ databases">
        <authorList>
            <person name="Livingstone P.G."/>
            <person name="Whitworth D.E."/>
        </authorList>
    </citation>
    <scope>NUCLEOTIDE SEQUENCE [LARGE SCALE GENOMIC DNA]</scope>
    <source>
        <strain evidence="5">CA040B</strain>
    </source>
</reference>
<dbReference type="Proteomes" id="UP000273405">
    <property type="component" value="Unassembled WGS sequence"/>
</dbReference>
<keyword evidence="2" id="KW-0812">Transmembrane</keyword>
<feature type="transmembrane region" description="Helical" evidence="2">
    <location>
        <begin position="250"/>
        <end position="270"/>
    </location>
</feature>
<keyword evidence="5" id="KW-1185">Reference proteome</keyword>
<accession>A0A3A8N6C1</accession>
<dbReference type="PANTHER" id="PTHR23028">
    <property type="entry name" value="ACETYLTRANSFERASE"/>
    <property type="match status" value="1"/>
</dbReference>
<feature type="domain" description="Acyltransferase 3" evidence="3">
    <location>
        <begin position="12"/>
        <end position="362"/>
    </location>
</feature>
<dbReference type="PANTHER" id="PTHR23028:SF53">
    <property type="entry name" value="ACYL_TRANSF_3 DOMAIN-CONTAINING PROTEIN"/>
    <property type="match status" value="1"/>
</dbReference>
<protein>
    <submittedName>
        <fullName evidence="4">Acyltransferase</fullName>
    </submittedName>
</protein>
<dbReference type="GO" id="GO:0016747">
    <property type="term" value="F:acyltransferase activity, transferring groups other than amino-acyl groups"/>
    <property type="evidence" value="ECO:0007669"/>
    <property type="project" value="InterPro"/>
</dbReference>
<organism evidence="4 5">
    <name type="scientific">Corallococcus sicarius</name>
    <dbReference type="NCBI Taxonomy" id="2316726"/>
    <lineage>
        <taxon>Bacteria</taxon>
        <taxon>Pseudomonadati</taxon>
        <taxon>Myxococcota</taxon>
        <taxon>Myxococcia</taxon>
        <taxon>Myxococcales</taxon>
        <taxon>Cystobacterineae</taxon>
        <taxon>Myxococcaceae</taxon>
        <taxon>Corallococcus</taxon>
    </lineage>
</organism>
<sequence length="397" mass="42399">MSTISERPALPALTGLRFLAAMGVLGYHFYCAPCSPALPEGLGRLIGAGFSTVSLFFILSGFILAYTYLEDGSGMRGTWTAFWRARFARLYPVYLVSLLLDVPLFLRAIHQASPPAGLGEVLRISGATLTLTQGWLTLHRPTWNIVAWTLSVEAFFYLLFPLVGPWLARRGSRVLVALAAGAWLLGTTPMLAAEAAARLPDAHGMFATLLRGWGLISTEAIPLARLPEFIIGLCLGLVFCRREHLATRAWARTAGFVLIAGGLAAGLMRLPESPSPLVQSAVLVPLFTASIYLLASGLVGRGLGLGTRGMVLLGGASYALYMTHGSLMNYALALNTRTLGIAHNVLALLVAPVAVGVSVVLFRRVEEPMRHRLRALRRPRAAPAPEPAEPGPGVAGS</sequence>
<evidence type="ECO:0000313" key="4">
    <source>
        <dbReference type="EMBL" id="RKH36665.1"/>
    </source>
</evidence>
<dbReference type="InterPro" id="IPR050879">
    <property type="entry name" value="Acyltransferase_3"/>
</dbReference>
<dbReference type="Pfam" id="PF01757">
    <property type="entry name" value="Acyl_transf_3"/>
    <property type="match status" value="1"/>
</dbReference>
<evidence type="ECO:0000313" key="5">
    <source>
        <dbReference type="Proteomes" id="UP000273405"/>
    </source>
</evidence>
<feature type="transmembrane region" description="Helical" evidence="2">
    <location>
        <begin position="145"/>
        <end position="167"/>
    </location>
</feature>
<proteinExistence type="predicted"/>
<feature type="transmembrane region" description="Helical" evidence="2">
    <location>
        <begin position="42"/>
        <end position="69"/>
    </location>
</feature>
<feature type="region of interest" description="Disordered" evidence="1">
    <location>
        <begin position="376"/>
        <end position="397"/>
    </location>
</feature>
<evidence type="ECO:0000259" key="3">
    <source>
        <dbReference type="Pfam" id="PF01757"/>
    </source>
</evidence>
<dbReference type="InterPro" id="IPR002656">
    <property type="entry name" value="Acyl_transf_3_dom"/>
</dbReference>
<evidence type="ECO:0000256" key="1">
    <source>
        <dbReference type="SAM" id="MobiDB-lite"/>
    </source>
</evidence>
<keyword evidence="4" id="KW-0808">Transferase</keyword>
<keyword evidence="2" id="KW-1133">Transmembrane helix</keyword>
<dbReference type="EMBL" id="RAWG01000290">
    <property type="protein sequence ID" value="RKH36665.1"/>
    <property type="molecule type" value="Genomic_DNA"/>
</dbReference>
<feature type="transmembrane region" description="Helical" evidence="2">
    <location>
        <begin position="341"/>
        <end position="362"/>
    </location>
</feature>
<feature type="transmembrane region" description="Helical" evidence="2">
    <location>
        <begin position="12"/>
        <end position="30"/>
    </location>
</feature>
<dbReference type="OrthoDB" id="5487873at2"/>
<dbReference type="AlphaFoldDB" id="A0A3A8N6C1"/>
<feature type="transmembrane region" description="Helical" evidence="2">
    <location>
        <begin position="174"/>
        <end position="193"/>
    </location>
</feature>
<feature type="transmembrane region" description="Helical" evidence="2">
    <location>
        <begin position="90"/>
        <end position="109"/>
    </location>
</feature>
<dbReference type="GO" id="GO:0009103">
    <property type="term" value="P:lipopolysaccharide biosynthetic process"/>
    <property type="evidence" value="ECO:0007669"/>
    <property type="project" value="TreeGrafter"/>
</dbReference>
<dbReference type="RefSeq" id="WP_120629097.1">
    <property type="nucleotide sequence ID" value="NZ_RAWG01000290.1"/>
</dbReference>
<name>A0A3A8N6C1_9BACT</name>
<feature type="transmembrane region" description="Helical" evidence="2">
    <location>
        <begin position="276"/>
        <end position="295"/>
    </location>
</feature>
<keyword evidence="2" id="KW-0472">Membrane</keyword>
<dbReference type="GO" id="GO:0016020">
    <property type="term" value="C:membrane"/>
    <property type="evidence" value="ECO:0007669"/>
    <property type="project" value="TreeGrafter"/>
</dbReference>
<feature type="transmembrane region" description="Helical" evidence="2">
    <location>
        <begin position="213"/>
        <end position="238"/>
    </location>
</feature>
<gene>
    <name evidence="4" type="ORF">D7X12_32385</name>
</gene>
<keyword evidence="4" id="KW-0012">Acyltransferase</keyword>
<comment type="caution">
    <text evidence="4">The sequence shown here is derived from an EMBL/GenBank/DDBJ whole genome shotgun (WGS) entry which is preliminary data.</text>
</comment>